<organism evidence="2 3">
    <name type="scientific">Colletotrichum liriopes</name>
    <dbReference type="NCBI Taxonomy" id="708192"/>
    <lineage>
        <taxon>Eukaryota</taxon>
        <taxon>Fungi</taxon>
        <taxon>Dikarya</taxon>
        <taxon>Ascomycota</taxon>
        <taxon>Pezizomycotina</taxon>
        <taxon>Sordariomycetes</taxon>
        <taxon>Hypocreomycetidae</taxon>
        <taxon>Glomerellales</taxon>
        <taxon>Glomerellaceae</taxon>
        <taxon>Colletotrichum</taxon>
        <taxon>Colletotrichum spaethianum species complex</taxon>
    </lineage>
</organism>
<evidence type="ECO:0000313" key="3">
    <source>
        <dbReference type="Proteomes" id="UP001055172"/>
    </source>
</evidence>
<feature type="region of interest" description="Disordered" evidence="1">
    <location>
        <begin position="1"/>
        <end position="29"/>
    </location>
</feature>
<gene>
    <name evidence="2" type="ORF">ColLi_00929</name>
</gene>
<sequence length="130" mass="14044">MSPAEHVVYRPEQAPERIPAPTPSVPPFQPPHAVLPSVLVMGYHRLGARDADLQRSTKAILGGTYPAARWKTVPPGLRRCRIRRVASQFPAVLDAPVSCKRLCPHKNGGEEGSFMQPGTPGVPRDPVLAG</sequence>
<reference evidence="2 3" key="1">
    <citation type="submission" date="2021-07" db="EMBL/GenBank/DDBJ databases">
        <title>Genome data of Colletotrichum spaethianum.</title>
        <authorList>
            <person name="Utami Y.D."/>
            <person name="Hiruma K."/>
        </authorList>
    </citation>
    <scope>NUCLEOTIDE SEQUENCE [LARGE SCALE GENOMIC DNA]</scope>
    <source>
        <strain evidence="2 3">MAFF 242679</strain>
    </source>
</reference>
<comment type="caution">
    <text evidence="2">The sequence shown here is derived from an EMBL/GenBank/DDBJ whole genome shotgun (WGS) entry which is preliminary data.</text>
</comment>
<proteinExistence type="predicted"/>
<evidence type="ECO:0000256" key="1">
    <source>
        <dbReference type="SAM" id="MobiDB-lite"/>
    </source>
</evidence>
<dbReference type="AlphaFoldDB" id="A0AA37GBX7"/>
<keyword evidence="3" id="KW-1185">Reference proteome</keyword>
<feature type="region of interest" description="Disordered" evidence="1">
    <location>
        <begin position="108"/>
        <end position="130"/>
    </location>
</feature>
<feature type="compositionally biased region" description="Pro residues" evidence="1">
    <location>
        <begin position="18"/>
        <end position="29"/>
    </location>
</feature>
<accession>A0AA37GBX7</accession>
<evidence type="ECO:0000313" key="2">
    <source>
        <dbReference type="EMBL" id="GJC78091.1"/>
    </source>
</evidence>
<name>A0AA37GBX7_9PEZI</name>
<protein>
    <submittedName>
        <fullName evidence="2">Uncharacterized protein</fullName>
    </submittedName>
</protein>
<dbReference type="EMBL" id="BPPX01000002">
    <property type="protein sequence ID" value="GJC78091.1"/>
    <property type="molecule type" value="Genomic_DNA"/>
</dbReference>
<dbReference type="Proteomes" id="UP001055172">
    <property type="component" value="Unassembled WGS sequence"/>
</dbReference>